<dbReference type="SUPFAM" id="SSF55347">
    <property type="entry name" value="Glyceraldehyde-3-phosphate dehydrogenase-like, C-terminal domain"/>
    <property type="match status" value="1"/>
</dbReference>
<dbReference type="InterPro" id="IPR000683">
    <property type="entry name" value="Gfo/Idh/MocA-like_OxRdtase_N"/>
</dbReference>
<dbReference type="RefSeq" id="WP_006040472.1">
    <property type="nucleotide sequence ID" value="NZ_AEDD01000014.1"/>
</dbReference>
<name>E0IFM9_9BACL</name>
<feature type="domain" description="Gfo/Idh/MocA-like oxidoreductase N-terminal" evidence="2">
    <location>
        <begin position="4"/>
        <end position="123"/>
    </location>
</feature>
<dbReference type="OrthoDB" id="9815825at2"/>
<dbReference type="InterPro" id="IPR052515">
    <property type="entry name" value="Gfo/Idh/MocA_Oxidoreductase"/>
</dbReference>
<evidence type="ECO:0000259" key="2">
    <source>
        <dbReference type="Pfam" id="PF01408"/>
    </source>
</evidence>
<dbReference type="GO" id="GO:0000166">
    <property type="term" value="F:nucleotide binding"/>
    <property type="evidence" value="ECO:0007669"/>
    <property type="project" value="InterPro"/>
</dbReference>
<dbReference type="eggNOG" id="COG0673">
    <property type="taxonomic scope" value="Bacteria"/>
</dbReference>
<dbReference type="Proteomes" id="UP000005387">
    <property type="component" value="Unassembled WGS sequence"/>
</dbReference>
<protein>
    <submittedName>
        <fullName evidence="4">Oxidoreductase domain protein</fullName>
    </submittedName>
</protein>
<organism evidence="4 5">
    <name type="scientific">Paenibacillus curdlanolyticus YK9</name>
    <dbReference type="NCBI Taxonomy" id="717606"/>
    <lineage>
        <taxon>Bacteria</taxon>
        <taxon>Bacillati</taxon>
        <taxon>Bacillota</taxon>
        <taxon>Bacilli</taxon>
        <taxon>Bacillales</taxon>
        <taxon>Paenibacillaceae</taxon>
        <taxon>Paenibacillus</taxon>
    </lineage>
</organism>
<dbReference type="InterPro" id="IPR036291">
    <property type="entry name" value="NAD(P)-bd_dom_sf"/>
</dbReference>
<sequence>MSSVRIGVIGVGNMGASHAKELLAGHIQGATLGAVCDGMTSKREWAREALPTVPVFETSEAMLQSGLVDAVIVATPHYDHPEQALRALEAGKHVLVEKPAGVFTAKVREVNEAAAQSNLVFSMMYNQRTNPVYLKLRDMIAAGELGEIRRTNWIITDWYRSQAYYDSASWRATWAGEGGGVLINQCPHQLDLWQWTIGMMPVRMRAFCGFGSRRNIETEDQVTAYVEYPNGGTGVFITTTGEAAGTNRFEVSGDKGKVVIENDTLTFWRLEESESAFNLRNAEPFGQPAYTKLEVPIEGKNPQHVGIIQNFADAINHGTPLVAPGDEGINGLLISNAMHLSTWLNDWVELPFDESQYEAELRKRAASSSFKPGEPEQASAPVDLKGTH</sequence>
<dbReference type="STRING" id="717606.PaecuDRAFT_4489"/>
<dbReference type="EMBL" id="AEDD01000014">
    <property type="protein sequence ID" value="EFM08695.1"/>
    <property type="molecule type" value="Genomic_DNA"/>
</dbReference>
<dbReference type="Gene3D" id="3.30.360.10">
    <property type="entry name" value="Dihydrodipicolinate Reductase, domain 2"/>
    <property type="match status" value="1"/>
</dbReference>
<dbReference type="InterPro" id="IPR055170">
    <property type="entry name" value="GFO_IDH_MocA-like_dom"/>
</dbReference>
<dbReference type="Gene3D" id="3.40.50.720">
    <property type="entry name" value="NAD(P)-binding Rossmann-like Domain"/>
    <property type="match status" value="1"/>
</dbReference>
<feature type="region of interest" description="Disordered" evidence="1">
    <location>
        <begin position="364"/>
        <end position="388"/>
    </location>
</feature>
<evidence type="ECO:0000313" key="4">
    <source>
        <dbReference type="EMBL" id="EFM08695.1"/>
    </source>
</evidence>
<evidence type="ECO:0000256" key="1">
    <source>
        <dbReference type="SAM" id="MobiDB-lite"/>
    </source>
</evidence>
<dbReference type="PANTHER" id="PTHR43249">
    <property type="entry name" value="UDP-N-ACETYL-2-AMINO-2-DEOXY-D-GLUCURONATE OXIDASE"/>
    <property type="match status" value="1"/>
</dbReference>
<gene>
    <name evidence="4" type="ORF">PaecuDRAFT_4489</name>
</gene>
<dbReference type="SUPFAM" id="SSF51735">
    <property type="entry name" value="NAD(P)-binding Rossmann-fold domains"/>
    <property type="match status" value="1"/>
</dbReference>
<reference evidence="4 5" key="1">
    <citation type="submission" date="2010-07" db="EMBL/GenBank/DDBJ databases">
        <title>The draft genome of Paenibacillus curdlanolyticus YK9.</title>
        <authorList>
            <consortium name="US DOE Joint Genome Institute (JGI-PGF)"/>
            <person name="Lucas S."/>
            <person name="Copeland A."/>
            <person name="Lapidus A."/>
            <person name="Cheng J.-F."/>
            <person name="Bruce D."/>
            <person name="Goodwin L."/>
            <person name="Pitluck S."/>
            <person name="Land M.L."/>
            <person name="Hauser L."/>
            <person name="Chang Y.-J."/>
            <person name="Jeffries C."/>
            <person name="Anderson I.J."/>
            <person name="Johnson E."/>
            <person name="Loganathan U."/>
            <person name="Mulhopadhyay B."/>
            <person name="Kyrpides N."/>
            <person name="Woyke T.J."/>
        </authorList>
    </citation>
    <scope>NUCLEOTIDE SEQUENCE [LARGE SCALE GENOMIC DNA]</scope>
    <source>
        <strain evidence="4 5">YK9</strain>
    </source>
</reference>
<dbReference type="Pfam" id="PF01408">
    <property type="entry name" value="GFO_IDH_MocA"/>
    <property type="match status" value="1"/>
</dbReference>
<accession>E0IFM9</accession>
<dbReference type="PANTHER" id="PTHR43249:SF1">
    <property type="entry name" value="D-GLUCOSIDE 3-DEHYDROGENASE"/>
    <property type="match status" value="1"/>
</dbReference>
<feature type="domain" description="GFO/IDH/MocA-like oxidoreductase" evidence="3">
    <location>
        <begin position="133"/>
        <end position="258"/>
    </location>
</feature>
<keyword evidence="5" id="KW-1185">Reference proteome</keyword>
<dbReference type="Pfam" id="PF22725">
    <property type="entry name" value="GFO_IDH_MocA_C3"/>
    <property type="match status" value="1"/>
</dbReference>
<evidence type="ECO:0000313" key="5">
    <source>
        <dbReference type="Proteomes" id="UP000005387"/>
    </source>
</evidence>
<proteinExistence type="predicted"/>
<dbReference type="AlphaFoldDB" id="E0IFM9"/>
<evidence type="ECO:0000259" key="3">
    <source>
        <dbReference type="Pfam" id="PF22725"/>
    </source>
</evidence>